<dbReference type="AlphaFoldDB" id="A0A7W6RQA9"/>
<name>A0A7W6RQA9_9HYPH</name>
<reference evidence="1 2" key="1">
    <citation type="submission" date="2020-08" db="EMBL/GenBank/DDBJ databases">
        <title>Genomic Encyclopedia of Type Strains, Phase IV (KMG-V): Genome sequencing to study the core and pangenomes of soil and plant-associated prokaryotes.</title>
        <authorList>
            <person name="Whitman W."/>
        </authorList>
    </citation>
    <scope>NUCLEOTIDE SEQUENCE [LARGE SCALE GENOMIC DNA]</scope>
    <source>
        <strain evidence="1 2">SEMIA 402</strain>
    </source>
</reference>
<sequence>MPARLLPDVERTLKRAWALRLIELAALVDIILNLVPVGV</sequence>
<accession>A0A7W6RQA9</accession>
<dbReference type="EMBL" id="JACIGM010000010">
    <property type="protein sequence ID" value="MBB4276700.1"/>
    <property type="molecule type" value="Genomic_DNA"/>
</dbReference>
<gene>
    <name evidence="1" type="ORF">GGE12_004497</name>
</gene>
<dbReference type="Proteomes" id="UP000533641">
    <property type="component" value="Unassembled WGS sequence"/>
</dbReference>
<proteinExistence type="predicted"/>
<evidence type="ECO:0000313" key="2">
    <source>
        <dbReference type="Proteomes" id="UP000533641"/>
    </source>
</evidence>
<comment type="caution">
    <text evidence="1">The sequence shown here is derived from an EMBL/GenBank/DDBJ whole genome shotgun (WGS) entry which is preliminary data.</text>
</comment>
<organism evidence="1 2">
    <name type="scientific">Rhizobium mongolense</name>
    <dbReference type="NCBI Taxonomy" id="57676"/>
    <lineage>
        <taxon>Bacteria</taxon>
        <taxon>Pseudomonadati</taxon>
        <taxon>Pseudomonadota</taxon>
        <taxon>Alphaproteobacteria</taxon>
        <taxon>Hyphomicrobiales</taxon>
        <taxon>Rhizobiaceae</taxon>
        <taxon>Rhizobium/Agrobacterium group</taxon>
        <taxon>Rhizobium</taxon>
    </lineage>
</organism>
<protein>
    <submittedName>
        <fullName evidence="1">Uncharacterized protein</fullName>
    </submittedName>
</protein>
<evidence type="ECO:0000313" key="1">
    <source>
        <dbReference type="EMBL" id="MBB4276700.1"/>
    </source>
</evidence>